<keyword evidence="1" id="KW-0812">Transmembrane</keyword>
<gene>
    <name evidence="2" type="ORF">MUK42_31418</name>
</gene>
<feature type="transmembrane region" description="Helical" evidence="1">
    <location>
        <begin position="66"/>
        <end position="86"/>
    </location>
</feature>
<keyword evidence="1" id="KW-0472">Membrane</keyword>
<proteinExistence type="predicted"/>
<accession>A0A9E7JYN2</accession>
<keyword evidence="1" id="KW-1133">Transmembrane helix</keyword>
<dbReference type="AlphaFoldDB" id="A0A9E7JYN2"/>
<keyword evidence="3" id="KW-1185">Reference proteome</keyword>
<dbReference type="EMBL" id="CP097506">
    <property type="protein sequence ID" value="URD98203.1"/>
    <property type="molecule type" value="Genomic_DNA"/>
</dbReference>
<evidence type="ECO:0000313" key="2">
    <source>
        <dbReference type="EMBL" id="URD98203.1"/>
    </source>
</evidence>
<feature type="transmembrane region" description="Helical" evidence="1">
    <location>
        <begin position="98"/>
        <end position="116"/>
    </location>
</feature>
<evidence type="ECO:0000256" key="1">
    <source>
        <dbReference type="SAM" id="Phobius"/>
    </source>
</evidence>
<protein>
    <submittedName>
        <fullName evidence="2">Uncharacterized protein</fullName>
    </submittedName>
</protein>
<dbReference type="Proteomes" id="UP001055439">
    <property type="component" value="Chromosome 4"/>
</dbReference>
<reference evidence="2" key="1">
    <citation type="submission" date="2022-05" db="EMBL/GenBank/DDBJ databases">
        <title>The Musa troglodytarum L. genome provides insights into the mechanism of non-climacteric behaviour and enrichment of carotenoids.</title>
        <authorList>
            <person name="Wang J."/>
        </authorList>
    </citation>
    <scope>NUCLEOTIDE SEQUENCE</scope>
    <source>
        <tissue evidence="2">Leaf</tissue>
    </source>
</reference>
<sequence length="125" mass="14686">MVWGCVRCAPISLSLSFSAVLYSKAYCFARVRFVNRSLSHTSDTAEGKEWPQINFLEVLLDEFSNLFFTKKNIILIIQILIIRVIVGDRYLILRKEAFIYVYNFSILNIYLFKYYINLSGIYLVF</sequence>
<organism evidence="2 3">
    <name type="scientific">Musa troglodytarum</name>
    <name type="common">fe'i banana</name>
    <dbReference type="NCBI Taxonomy" id="320322"/>
    <lineage>
        <taxon>Eukaryota</taxon>
        <taxon>Viridiplantae</taxon>
        <taxon>Streptophyta</taxon>
        <taxon>Embryophyta</taxon>
        <taxon>Tracheophyta</taxon>
        <taxon>Spermatophyta</taxon>
        <taxon>Magnoliopsida</taxon>
        <taxon>Liliopsida</taxon>
        <taxon>Zingiberales</taxon>
        <taxon>Musaceae</taxon>
        <taxon>Musa</taxon>
    </lineage>
</organism>
<name>A0A9E7JYN2_9LILI</name>
<evidence type="ECO:0000313" key="3">
    <source>
        <dbReference type="Proteomes" id="UP001055439"/>
    </source>
</evidence>